<dbReference type="PROSITE" id="PS00137">
    <property type="entry name" value="SUBTILASE_HIS"/>
    <property type="match status" value="1"/>
</dbReference>
<dbReference type="GO" id="GO:0004252">
    <property type="term" value="F:serine-type endopeptidase activity"/>
    <property type="evidence" value="ECO:0007669"/>
    <property type="project" value="UniProtKB-UniRule"/>
</dbReference>
<accession>A0A426JYK0</accession>
<feature type="region of interest" description="Disordered" evidence="8">
    <location>
        <begin position="379"/>
        <end position="406"/>
    </location>
</feature>
<dbReference type="SUPFAM" id="SSF54897">
    <property type="entry name" value="Protease propeptides/inhibitors"/>
    <property type="match status" value="1"/>
</dbReference>
<keyword evidence="2 6" id="KW-0645">Protease</keyword>
<dbReference type="GO" id="GO:0046872">
    <property type="term" value="F:metal ion binding"/>
    <property type="evidence" value="ECO:0007669"/>
    <property type="project" value="UniProtKB-KW"/>
</dbReference>
<organism evidence="12 13">
    <name type="scientific">Saccharopolyspora rhizosphaerae</name>
    <dbReference type="NCBI Taxonomy" id="2492662"/>
    <lineage>
        <taxon>Bacteria</taxon>
        <taxon>Bacillati</taxon>
        <taxon>Actinomycetota</taxon>
        <taxon>Actinomycetes</taxon>
        <taxon>Pseudonocardiales</taxon>
        <taxon>Pseudonocardiaceae</taxon>
        <taxon>Saccharopolyspora</taxon>
    </lineage>
</organism>
<dbReference type="GO" id="GO:0006508">
    <property type="term" value="P:proteolysis"/>
    <property type="evidence" value="ECO:0007669"/>
    <property type="project" value="UniProtKB-KW"/>
</dbReference>
<dbReference type="InterPro" id="IPR010259">
    <property type="entry name" value="S8pro/Inhibitor_I9"/>
</dbReference>
<reference evidence="12 13" key="1">
    <citation type="submission" date="2018-11" db="EMBL/GenBank/DDBJ databases">
        <title>Saccharopolyspora rhizosphaerae sp. nov., an actinomycete isolated from rhizosphere soil in Thailand.</title>
        <authorList>
            <person name="Intra B."/>
            <person name="Euanorasetr J."/>
            <person name="Take A."/>
            <person name="Inahashi Y."/>
            <person name="Mori M."/>
            <person name="Panbangred W."/>
            <person name="Matsumoto A."/>
        </authorList>
    </citation>
    <scope>NUCLEOTIDE SEQUENCE [LARGE SCALE GENOMIC DNA]</scope>
    <source>
        <strain evidence="12 13">H219</strain>
    </source>
</reference>
<keyword evidence="9" id="KW-0732">Signal</keyword>
<dbReference type="PROSITE" id="PS00136">
    <property type="entry name" value="SUBTILASE_ASP"/>
    <property type="match status" value="1"/>
</dbReference>
<evidence type="ECO:0000256" key="3">
    <source>
        <dbReference type="ARBA" id="ARBA00022723"/>
    </source>
</evidence>
<feature type="chain" id="PRO_5019403867" evidence="9">
    <location>
        <begin position="25"/>
        <end position="406"/>
    </location>
</feature>
<feature type="active site" description="Charge relay system" evidence="6">
    <location>
        <position position="167"/>
    </location>
</feature>
<evidence type="ECO:0000313" key="12">
    <source>
        <dbReference type="EMBL" id="RRO18295.1"/>
    </source>
</evidence>
<dbReference type="InterPro" id="IPR023827">
    <property type="entry name" value="Peptidase_S8_Asp-AS"/>
</dbReference>
<dbReference type="OrthoDB" id="9766923at2"/>
<evidence type="ECO:0000313" key="13">
    <source>
        <dbReference type="Proteomes" id="UP000274515"/>
    </source>
</evidence>
<evidence type="ECO:0000256" key="6">
    <source>
        <dbReference type="PROSITE-ProRule" id="PRU01240"/>
    </source>
</evidence>
<dbReference type="InterPro" id="IPR023828">
    <property type="entry name" value="Peptidase_S8_Ser-AS"/>
</dbReference>
<dbReference type="PROSITE" id="PS51892">
    <property type="entry name" value="SUBTILASE"/>
    <property type="match status" value="1"/>
</dbReference>
<feature type="region of interest" description="Disordered" evidence="8">
    <location>
        <begin position="101"/>
        <end position="122"/>
    </location>
</feature>
<feature type="active site" description="Charge relay system" evidence="6">
    <location>
        <position position="136"/>
    </location>
</feature>
<dbReference type="InterPro" id="IPR034202">
    <property type="entry name" value="Subtilisin_Carlsberg-like"/>
</dbReference>
<dbReference type="InterPro" id="IPR015500">
    <property type="entry name" value="Peptidase_S8_subtilisin-rel"/>
</dbReference>
<dbReference type="InterPro" id="IPR022398">
    <property type="entry name" value="Peptidase_S8_His-AS"/>
</dbReference>
<dbReference type="PRINTS" id="PR00723">
    <property type="entry name" value="SUBTILISIN"/>
</dbReference>
<dbReference type="Gene3D" id="3.30.70.80">
    <property type="entry name" value="Peptidase S8 propeptide/proteinase inhibitor I9"/>
    <property type="match status" value="1"/>
</dbReference>
<dbReference type="PROSITE" id="PS00138">
    <property type="entry name" value="SUBTILASE_SER"/>
    <property type="match status" value="1"/>
</dbReference>
<dbReference type="RefSeq" id="WP_125089645.1">
    <property type="nucleotide sequence ID" value="NZ_RSAA01000007.1"/>
</dbReference>
<evidence type="ECO:0000256" key="1">
    <source>
        <dbReference type="ARBA" id="ARBA00011073"/>
    </source>
</evidence>
<sequence length="406" mass="41186">MRRRTTAILLACALAGATGLTAQAAPAPAPEGDYIVVFKAGTNAKFKADEHSRSNGARVGHLYQSALKGYSARLSEQARDRIAADPTVAWVEPVRQVRSTAQSLPTGVDRANADASPTAAIDGTDQRTDVDVAVIDTGVDSDHPDLNVVGGKNCTLPVLPPEDGHGHGTHVAGTIGALDNGDGVVGVAPGARIWAVKVLNDAGMGTTADVVCGIDYVAANAGQIDVANMSLGGSGADDGQCGRSSGDSEHDAICRAVSAGVTFAVAAGNDAADAKDSVPAAYDEVITVSALADFNGQPGGGAPATCREDEDDTFADFSNFGSDVDLIAPGVCIESTWPGGSTNTISGTSMASPHVAGGAALYKATHPTATPEQVKNALRSAGSKDWTWPSQDPDGTHEPLLDVTGF</sequence>
<evidence type="ECO:0000256" key="9">
    <source>
        <dbReference type="SAM" id="SignalP"/>
    </source>
</evidence>
<dbReference type="AlphaFoldDB" id="A0A426JYK0"/>
<dbReference type="PANTHER" id="PTHR43806:SF11">
    <property type="entry name" value="CEREVISIN-RELATED"/>
    <property type="match status" value="1"/>
</dbReference>
<feature type="active site" description="Charge relay system" evidence="6">
    <location>
        <position position="349"/>
    </location>
</feature>
<gene>
    <name evidence="12" type="ORF">EIL87_08675</name>
</gene>
<feature type="domain" description="Inhibitor I9" evidence="11">
    <location>
        <begin position="34"/>
        <end position="96"/>
    </location>
</feature>
<comment type="similarity">
    <text evidence="1 6 7">Belongs to the peptidase S8 family.</text>
</comment>
<proteinExistence type="inferred from homology"/>
<dbReference type="InterPro" id="IPR037045">
    <property type="entry name" value="S8pro/Inhibitor_I9_sf"/>
</dbReference>
<dbReference type="InterPro" id="IPR036852">
    <property type="entry name" value="Peptidase_S8/S53_dom_sf"/>
</dbReference>
<dbReference type="EMBL" id="RSAA01000007">
    <property type="protein sequence ID" value="RRO18295.1"/>
    <property type="molecule type" value="Genomic_DNA"/>
</dbReference>
<dbReference type="GO" id="GO:0005615">
    <property type="term" value="C:extracellular space"/>
    <property type="evidence" value="ECO:0007669"/>
    <property type="project" value="TreeGrafter"/>
</dbReference>
<evidence type="ECO:0000256" key="7">
    <source>
        <dbReference type="RuleBase" id="RU003355"/>
    </source>
</evidence>
<evidence type="ECO:0000256" key="4">
    <source>
        <dbReference type="ARBA" id="ARBA00022801"/>
    </source>
</evidence>
<evidence type="ECO:0000256" key="2">
    <source>
        <dbReference type="ARBA" id="ARBA00022670"/>
    </source>
</evidence>
<dbReference type="SUPFAM" id="SSF52743">
    <property type="entry name" value="Subtilisin-like"/>
    <property type="match status" value="1"/>
</dbReference>
<evidence type="ECO:0000259" key="10">
    <source>
        <dbReference type="Pfam" id="PF00082"/>
    </source>
</evidence>
<dbReference type="InterPro" id="IPR050131">
    <property type="entry name" value="Peptidase_S8_subtilisin-like"/>
</dbReference>
<comment type="caution">
    <text evidence="12">The sequence shown here is derived from an EMBL/GenBank/DDBJ whole genome shotgun (WGS) entry which is preliminary data.</text>
</comment>
<keyword evidence="3" id="KW-0479">Metal-binding</keyword>
<dbReference type="CDD" id="cd07477">
    <property type="entry name" value="Peptidases_S8_Subtilisin_subset"/>
    <property type="match status" value="1"/>
</dbReference>
<evidence type="ECO:0000256" key="5">
    <source>
        <dbReference type="ARBA" id="ARBA00022825"/>
    </source>
</evidence>
<dbReference type="Gene3D" id="3.40.50.200">
    <property type="entry name" value="Peptidase S8/S53 domain"/>
    <property type="match status" value="1"/>
</dbReference>
<dbReference type="PANTHER" id="PTHR43806">
    <property type="entry name" value="PEPTIDASE S8"/>
    <property type="match status" value="1"/>
</dbReference>
<evidence type="ECO:0000259" key="11">
    <source>
        <dbReference type="Pfam" id="PF05922"/>
    </source>
</evidence>
<name>A0A426JYK0_9PSEU</name>
<evidence type="ECO:0000256" key="8">
    <source>
        <dbReference type="SAM" id="MobiDB-lite"/>
    </source>
</evidence>
<keyword evidence="13" id="KW-1185">Reference proteome</keyword>
<dbReference type="InterPro" id="IPR000209">
    <property type="entry name" value="Peptidase_S8/S53_dom"/>
</dbReference>
<dbReference type="Pfam" id="PF05922">
    <property type="entry name" value="Inhibitor_I9"/>
    <property type="match status" value="1"/>
</dbReference>
<dbReference type="Pfam" id="PF00082">
    <property type="entry name" value="Peptidase_S8"/>
    <property type="match status" value="1"/>
</dbReference>
<feature type="domain" description="Peptidase S8/S53" evidence="10">
    <location>
        <begin position="129"/>
        <end position="380"/>
    </location>
</feature>
<keyword evidence="5 6" id="KW-0720">Serine protease</keyword>
<feature type="signal peptide" evidence="9">
    <location>
        <begin position="1"/>
        <end position="24"/>
    </location>
</feature>
<protein>
    <submittedName>
        <fullName evidence="12">Peptidase S8</fullName>
    </submittedName>
</protein>
<dbReference type="Proteomes" id="UP000274515">
    <property type="component" value="Unassembled WGS sequence"/>
</dbReference>
<keyword evidence="4 6" id="KW-0378">Hydrolase</keyword>